<evidence type="ECO:0000313" key="5">
    <source>
        <dbReference type="Proteomes" id="UP000197025"/>
    </source>
</evidence>
<name>A0A212QN78_9CHLR</name>
<dbReference type="SUPFAM" id="SSF118196">
    <property type="entry name" value="YaeB-like"/>
    <property type="match status" value="1"/>
</dbReference>
<protein>
    <submittedName>
        <fullName evidence="4">tRNA-Thr(GGU) m(6)t(6)A37 methyltransferase TsaA</fullName>
    </submittedName>
</protein>
<dbReference type="EMBL" id="FYEK01000012">
    <property type="protein sequence ID" value="SNB60817.1"/>
    <property type="molecule type" value="Genomic_DNA"/>
</dbReference>
<dbReference type="Gene3D" id="2.40.30.70">
    <property type="entry name" value="YaeB-like"/>
    <property type="match status" value="1"/>
</dbReference>
<evidence type="ECO:0000259" key="3">
    <source>
        <dbReference type="PROSITE" id="PS51668"/>
    </source>
</evidence>
<comment type="similarity">
    <text evidence="2">Belongs to the tRNA methyltransferase O family.</text>
</comment>
<organism evidence="4 5">
    <name type="scientific">Thermoflexus hugenholtzii JAD2</name>
    <dbReference type="NCBI Taxonomy" id="877466"/>
    <lineage>
        <taxon>Bacteria</taxon>
        <taxon>Bacillati</taxon>
        <taxon>Chloroflexota</taxon>
        <taxon>Thermoflexia</taxon>
        <taxon>Thermoflexales</taxon>
        <taxon>Thermoflexaceae</taxon>
        <taxon>Thermoflexus</taxon>
    </lineage>
</organism>
<dbReference type="AlphaFoldDB" id="A0A212QN78"/>
<evidence type="ECO:0000256" key="1">
    <source>
        <dbReference type="ARBA" id="ARBA00022691"/>
    </source>
</evidence>
<dbReference type="RefSeq" id="WP_088570427.1">
    <property type="nucleotide sequence ID" value="NZ_FYEK01000012.1"/>
</dbReference>
<dbReference type="InterPro" id="IPR023368">
    <property type="entry name" value="UPF0066_cons_site"/>
</dbReference>
<dbReference type="PROSITE" id="PS51668">
    <property type="entry name" value="TSAA_2"/>
    <property type="match status" value="1"/>
</dbReference>
<keyword evidence="1" id="KW-0949">S-adenosyl-L-methionine</keyword>
<evidence type="ECO:0000313" key="4">
    <source>
        <dbReference type="EMBL" id="SNB60817.1"/>
    </source>
</evidence>
<dbReference type="NCBIfam" id="TIGR00104">
    <property type="entry name" value="tRNA_TsaA"/>
    <property type="match status" value="1"/>
</dbReference>
<keyword evidence="4" id="KW-0489">Methyltransferase</keyword>
<dbReference type="InterPro" id="IPR036414">
    <property type="entry name" value="YaeB_N_sf"/>
</dbReference>
<reference evidence="5" key="1">
    <citation type="submission" date="2017-06" db="EMBL/GenBank/DDBJ databases">
        <authorList>
            <person name="Varghese N."/>
            <person name="Submissions S."/>
        </authorList>
    </citation>
    <scope>NUCLEOTIDE SEQUENCE [LARGE SCALE GENOMIC DNA]</scope>
    <source>
        <strain evidence="5">JAD2</strain>
    </source>
</reference>
<dbReference type="PROSITE" id="PS01318">
    <property type="entry name" value="TSAA_1"/>
    <property type="match status" value="1"/>
</dbReference>
<sequence>MERKEWTFRAIGYVRSRFTEWTEADVMRQEESELVLDPEFTEGLEGLQPGDILMVLYVLDRVKEPRLKVHPRGDPTKPMKGVFATRSQYRPNPIGLTGVRVLAIEGNVVRVWGLDALDGSPILDLKIASDLDRPPDPPEPAP</sequence>
<dbReference type="InParanoid" id="A0A212QN78"/>
<dbReference type="OrthoDB" id="9799092at2"/>
<dbReference type="CDD" id="cd09281">
    <property type="entry name" value="UPF0066"/>
    <property type="match status" value="1"/>
</dbReference>
<accession>A0A212QN78</accession>
<dbReference type="PANTHER" id="PTHR12818:SF0">
    <property type="entry name" value="TRNA (ADENINE(37)-N6)-METHYLTRANSFERASE"/>
    <property type="match status" value="1"/>
</dbReference>
<proteinExistence type="inferred from homology"/>
<dbReference type="GO" id="GO:0008168">
    <property type="term" value="F:methyltransferase activity"/>
    <property type="evidence" value="ECO:0007669"/>
    <property type="project" value="UniProtKB-KW"/>
</dbReference>
<evidence type="ECO:0000256" key="2">
    <source>
        <dbReference type="ARBA" id="ARBA00033753"/>
    </source>
</evidence>
<feature type="domain" description="TsaA-like" evidence="3">
    <location>
        <begin position="8"/>
        <end position="137"/>
    </location>
</feature>
<dbReference type="InterPro" id="IPR040372">
    <property type="entry name" value="YaeB-like"/>
</dbReference>
<dbReference type="GO" id="GO:0032259">
    <property type="term" value="P:methylation"/>
    <property type="evidence" value="ECO:0007669"/>
    <property type="project" value="UniProtKB-KW"/>
</dbReference>
<dbReference type="InterPro" id="IPR036413">
    <property type="entry name" value="YaeB-like_sf"/>
</dbReference>
<keyword evidence="4" id="KW-0808">Transferase</keyword>
<dbReference type="Pfam" id="PF01980">
    <property type="entry name" value="TrmO_N"/>
    <property type="match status" value="1"/>
</dbReference>
<dbReference type="Proteomes" id="UP000197025">
    <property type="component" value="Unassembled WGS sequence"/>
</dbReference>
<dbReference type="InterPro" id="IPR023370">
    <property type="entry name" value="TrmO-like_N"/>
</dbReference>
<gene>
    <name evidence="4" type="ORF">SAMN02746019_00026180</name>
</gene>
<dbReference type="PANTHER" id="PTHR12818">
    <property type="entry name" value="TRNA (ADENINE(37)-N6)-METHYLTRANSFERASE"/>
    <property type="match status" value="1"/>
</dbReference>
<keyword evidence="5" id="KW-1185">Reference proteome</keyword>